<evidence type="ECO:0000313" key="1">
    <source>
        <dbReference type="EMBL" id="MCU9614106.1"/>
    </source>
</evidence>
<dbReference type="EMBL" id="JAOUSF010000003">
    <property type="protein sequence ID" value="MCU9614106.1"/>
    <property type="molecule type" value="Genomic_DNA"/>
</dbReference>
<gene>
    <name evidence="1" type="ORF">OEV98_11095</name>
</gene>
<dbReference type="Proteomes" id="UP001209318">
    <property type="component" value="Unassembled WGS sequence"/>
</dbReference>
<reference evidence="1" key="1">
    <citation type="submission" date="2022-10" db="EMBL/GenBank/DDBJ databases">
        <title>Description of Fervidibacillus gen. nov. in the family Fervidibacillaceae fam. nov. with two species, Fervidibacillus albus sp. nov., and Fervidibacillus halotolerans sp. nov., isolated from tidal flat sediments.</title>
        <authorList>
            <person name="Kwon K.K."/>
            <person name="Yang S.-H."/>
        </authorList>
    </citation>
    <scope>NUCLEOTIDE SEQUENCE</scope>
    <source>
        <strain evidence="1">JCM 19140</strain>
    </source>
</reference>
<comment type="caution">
    <text evidence="1">The sequence shown here is derived from an EMBL/GenBank/DDBJ whole genome shotgun (WGS) entry which is preliminary data.</text>
</comment>
<sequence length="104" mass="12016">MFLYDPRTNLSTPTTYKELIGLTGKKLGKVTGYKAGSMPVVMVDSKTLEIIDEFRSAREAGRKCNYSYQAILDRSKNKYPYKNEPYVFMFEKDYIEQYGALEIS</sequence>
<evidence type="ECO:0000313" key="2">
    <source>
        <dbReference type="Proteomes" id="UP001209318"/>
    </source>
</evidence>
<organism evidence="1 2">
    <name type="scientific">Perspicuibacillus lycopersici</name>
    <dbReference type="NCBI Taxonomy" id="1325689"/>
    <lineage>
        <taxon>Bacteria</taxon>
        <taxon>Bacillati</taxon>
        <taxon>Bacillota</taxon>
        <taxon>Bacilli</taxon>
        <taxon>Bacillales</taxon>
        <taxon>Bacillaceae</taxon>
        <taxon>Perspicuibacillus</taxon>
    </lineage>
</organism>
<dbReference type="AlphaFoldDB" id="A0AAE3IVF9"/>
<accession>A0AAE3IVF9</accession>
<name>A0AAE3IVF9_9BACI</name>
<keyword evidence="2" id="KW-1185">Reference proteome</keyword>
<protein>
    <submittedName>
        <fullName evidence="1">Uncharacterized protein</fullName>
    </submittedName>
</protein>
<dbReference type="RefSeq" id="WP_263073344.1">
    <property type="nucleotide sequence ID" value="NZ_JAOUSF010000003.1"/>
</dbReference>
<proteinExistence type="predicted"/>